<comment type="caution">
    <text evidence="1">The sequence shown here is derived from an EMBL/GenBank/DDBJ whole genome shotgun (WGS) entry which is preliminary data.</text>
</comment>
<keyword evidence="2" id="KW-1185">Reference proteome</keyword>
<accession>A0A4Q9FXZ6</accession>
<dbReference type="RefSeq" id="WP_130991678.1">
    <property type="nucleotide sequence ID" value="NZ_SISK01000009.1"/>
</dbReference>
<sequence length="280" mass="31478">MRVQMLGLCRFSYLGMRGYQRDHSGIAERRAFLYDPARLARRWLIFETLALPGWLAQSDPDFTLVVMTGPDLPQPWLSRLRDLVAQVPQLRLELVPAMDRHLDACRAAIAPHLDPRADAVGHFRHDDDDAVALDYIASARRDFMQVRDLWRAEGRLSLDHSRGLMLRLAEAKATFAPRIAHNMGVALTVFLAPDRPETAIHFNHARLPLWMPGVAVTRPLMFIRSIHGDSDSGDPGPGIPLDIPPDDLDRHLVRRFGLNRAALESLAQRLEGQGRTGSPC</sequence>
<reference evidence="1 2" key="1">
    <citation type="submission" date="2019-02" db="EMBL/GenBank/DDBJ databases">
        <title>Paracoccus subflavus sp. nov., isolated from marine sediment of the Pacific Ocean.</title>
        <authorList>
            <person name="Zhang G."/>
        </authorList>
    </citation>
    <scope>NUCLEOTIDE SEQUENCE [LARGE SCALE GENOMIC DNA]</scope>
    <source>
        <strain evidence="1 2">GY0581</strain>
    </source>
</reference>
<evidence type="ECO:0008006" key="3">
    <source>
        <dbReference type="Google" id="ProtNLM"/>
    </source>
</evidence>
<name>A0A4Q9FXZ6_9RHOB</name>
<gene>
    <name evidence="1" type="ORF">EYE42_12655</name>
</gene>
<dbReference type="InterPro" id="IPR021466">
    <property type="entry name" value="Put_rhamnosyl_transferase"/>
</dbReference>
<dbReference type="AlphaFoldDB" id="A0A4Q9FXZ6"/>
<proteinExistence type="predicted"/>
<dbReference type="Pfam" id="PF11316">
    <property type="entry name" value="Rhamno_transf"/>
    <property type="match status" value="1"/>
</dbReference>
<evidence type="ECO:0000313" key="2">
    <source>
        <dbReference type="Proteomes" id="UP000293520"/>
    </source>
</evidence>
<dbReference type="Proteomes" id="UP000293520">
    <property type="component" value="Unassembled WGS sequence"/>
</dbReference>
<dbReference type="OrthoDB" id="9771846at2"/>
<protein>
    <recommendedName>
        <fullName evidence="3">Rhamnosyl transferase</fullName>
    </recommendedName>
</protein>
<evidence type="ECO:0000313" key="1">
    <source>
        <dbReference type="EMBL" id="TBN38733.1"/>
    </source>
</evidence>
<organism evidence="1 2">
    <name type="scientific">Paracoccus subflavus</name>
    <dbReference type="NCBI Taxonomy" id="2528244"/>
    <lineage>
        <taxon>Bacteria</taxon>
        <taxon>Pseudomonadati</taxon>
        <taxon>Pseudomonadota</taxon>
        <taxon>Alphaproteobacteria</taxon>
        <taxon>Rhodobacterales</taxon>
        <taxon>Paracoccaceae</taxon>
        <taxon>Paracoccus</taxon>
    </lineage>
</organism>
<dbReference type="EMBL" id="SISK01000009">
    <property type="protein sequence ID" value="TBN38733.1"/>
    <property type="molecule type" value="Genomic_DNA"/>
</dbReference>